<dbReference type="EMBL" id="GBXM01003565">
    <property type="protein sequence ID" value="JAI05013.1"/>
    <property type="molecule type" value="Transcribed_RNA"/>
</dbReference>
<proteinExistence type="predicted"/>
<name>A0A0E9XQJ7_ANGAN</name>
<accession>A0A0E9XQJ7</accession>
<evidence type="ECO:0000313" key="1">
    <source>
        <dbReference type="EMBL" id="JAI05013.1"/>
    </source>
</evidence>
<dbReference type="AlphaFoldDB" id="A0A0E9XQJ7"/>
<reference evidence="1" key="1">
    <citation type="submission" date="2014-11" db="EMBL/GenBank/DDBJ databases">
        <authorList>
            <person name="Amaro Gonzalez C."/>
        </authorList>
    </citation>
    <scope>NUCLEOTIDE SEQUENCE</scope>
</reference>
<protein>
    <submittedName>
        <fullName evidence="1">Uncharacterized protein</fullName>
    </submittedName>
</protein>
<sequence length="36" mass="4192">MQVHHFRPQPNGEDHFRKTELSVQSGHSLYLFAPLS</sequence>
<reference evidence="1" key="2">
    <citation type="journal article" date="2015" name="Fish Shellfish Immunol.">
        <title>Early steps in the European eel (Anguilla anguilla)-Vibrio vulnificus interaction in the gills: Role of the RtxA13 toxin.</title>
        <authorList>
            <person name="Callol A."/>
            <person name="Pajuelo D."/>
            <person name="Ebbesson L."/>
            <person name="Teles M."/>
            <person name="MacKenzie S."/>
            <person name="Amaro C."/>
        </authorList>
    </citation>
    <scope>NUCLEOTIDE SEQUENCE</scope>
</reference>
<organism evidence="1">
    <name type="scientific">Anguilla anguilla</name>
    <name type="common">European freshwater eel</name>
    <name type="synonym">Muraena anguilla</name>
    <dbReference type="NCBI Taxonomy" id="7936"/>
    <lineage>
        <taxon>Eukaryota</taxon>
        <taxon>Metazoa</taxon>
        <taxon>Chordata</taxon>
        <taxon>Craniata</taxon>
        <taxon>Vertebrata</taxon>
        <taxon>Euteleostomi</taxon>
        <taxon>Actinopterygii</taxon>
        <taxon>Neopterygii</taxon>
        <taxon>Teleostei</taxon>
        <taxon>Anguilliformes</taxon>
        <taxon>Anguillidae</taxon>
        <taxon>Anguilla</taxon>
    </lineage>
</organism>